<dbReference type="EMBL" id="CP003811">
    <property type="protein sequence ID" value="AIQ92968.1"/>
    <property type="molecule type" value="Genomic_DNA"/>
</dbReference>
<evidence type="ECO:0000313" key="2">
    <source>
        <dbReference type="EMBL" id="AIQ92968.1"/>
    </source>
</evidence>
<organism evidence="2 3">
    <name type="scientific">Methylobacterium oryzae CBMB20</name>
    <dbReference type="NCBI Taxonomy" id="693986"/>
    <lineage>
        <taxon>Bacteria</taxon>
        <taxon>Pseudomonadati</taxon>
        <taxon>Pseudomonadota</taxon>
        <taxon>Alphaproteobacteria</taxon>
        <taxon>Hyphomicrobiales</taxon>
        <taxon>Methylobacteriaceae</taxon>
        <taxon>Methylobacterium</taxon>
    </lineage>
</organism>
<gene>
    <name evidence="2" type="ORF">MOC_5213</name>
</gene>
<reference evidence="2 3" key="1">
    <citation type="journal article" date="2014" name="PLoS ONE">
        <title>Genome Information of Methylobacterium oryzae, a Plant-Probiotic Methylotroph in the Phyllosphere.</title>
        <authorList>
            <person name="Kwak M.J."/>
            <person name="Jeong H."/>
            <person name="Madhaiyan M."/>
            <person name="Lee Y."/>
            <person name="Sa T.M."/>
            <person name="Oh T.K."/>
            <person name="Kim J.F."/>
        </authorList>
    </citation>
    <scope>NUCLEOTIDE SEQUENCE [LARGE SCALE GENOMIC DNA]</scope>
    <source>
        <strain evidence="2 3">CBMB20</strain>
    </source>
</reference>
<sequence length="55" mass="5693">MGEYDARGHGQVGQAAQAAVARPPLQSCSGVSPDEAAHGRPERKRSSANACFAKL</sequence>
<dbReference type="Proteomes" id="UP000029492">
    <property type="component" value="Chromosome"/>
</dbReference>
<feature type="region of interest" description="Disordered" evidence="1">
    <location>
        <begin position="1"/>
        <end position="55"/>
    </location>
</feature>
<keyword evidence="3" id="KW-1185">Reference proteome</keyword>
<dbReference type="RefSeq" id="WP_158498470.1">
    <property type="nucleotide sequence ID" value="NZ_CP003811.1"/>
</dbReference>
<evidence type="ECO:0000313" key="3">
    <source>
        <dbReference type="Proteomes" id="UP000029492"/>
    </source>
</evidence>
<dbReference type="STRING" id="693986.MOC_5213"/>
<name>A0A089P4L5_9HYPH</name>
<feature type="compositionally biased region" description="Low complexity" evidence="1">
    <location>
        <begin position="12"/>
        <end position="22"/>
    </location>
</feature>
<dbReference type="HOGENOM" id="CLU_3027127_0_0_5"/>
<evidence type="ECO:0000256" key="1">
    <source>
        <dbReference type="SAM" id="MobiDB-lite"/>
    </source>
</evidence>
<proteinExistence type="predicted"/>
<accession>A0A089P4L5</accession>
<protein>
    <submittedName>
        <fullName evidence="2">Protein of unassigned function</fullName>
    </submittedName>
</protein>
<dbReference type="AlphaFoldDB" id="A0A089P4L5"/>
<dbReference type="KEGG" id="mor:MOC_5213"/>